<dbReference type="PANTHER" id="PTHR11200:SF240">
    <property type="entry name" value="INOSITOL POLYPHOSPHATE 5-PHOSPHATASE C9G1.10C-RELATED"/>
    <property type="match status" value="1"/>
</dbReference>
<gene>
    <name evidence="4" type="ORF">RHOBADRAFT_52939</name>
</gene>
<feature type="domain" description="Inositol polyphosphate-related phosphatase" evidence="3">
    <location>
        <begin position="718"/>
        <end position="1058"/>
    </location>
</feature>
<evidence type="ECO:0000259" key="3">
    <source>
        <dbReference type="SMART" id="SM00128"/>
    </source>
</evidence>
<name>A0A194S956_RHOGW</name>
<dbReference type="PANTHER" id="PTHR11200">
    <property type="entry name" value="INOSITOL 5-PHOSPHATASE"/>
    <property type="match status" value="1"/>
</dbReference>
<organism evidence="4 5">
    <name type="scientific">Rhodotorula graminis (strain WP1)</name>
    <dbReference type="NCBI Taxonomy" id="578459"/>
    <lineage>
        <taxon>Eukaryota</taxon>
        <taxon>Fungi</taxon>
        <taxon>Dikarya</taxon>
        <taxon>Basidiomycota</taxon>
        <taxon>Pucciniomycotina</taxon>
        <taxon>Microbotryomycetes</taxon>
        <taxon>Sporidiobolales</taxon>
        <taxon>Sporidiobolaceae</taxon>
        <taxon>Rhodotorula</taxon>
    </lineage>
</organism>
<dbReference type="GO" id="GO:0003743">
    <property type="term" value="F:translation initiation factor activity"/>
    <property type="evidence" value="ECO:0007669"/>
    <property type="project" value="InterPro"/>
</dbReference>
<dbReference type="InterPro" id="IPR001680">
    <property type="entry name" value="WD40_rpt"/>
</dbReference>
<dbReference type="AlphaFoldDB" id="A0A194S956"/>
<dbReference type="SMART" id="SM00320">
    <property type="entry name" value="WD40"/>
    <property type="match status" value="2"/>
</dbReference>
<proteinExistence type="predicted"/>
<dbReference type="Proteomes" id="UP000053890">
    <property type="component" value="Unassembled WGS sequence"/>
</dbReference>
<dbReference type="GeneID" id="28977035"/>
<dbReference type="SMART" id="SM00128">
    <property type="entry name" value="IPPc"/>
    <property type="match status" value="1"/>
</dbReference>
<evidence type="ECO:0000313" key="4">
    <source>
        <dbReference type="EMBL" id="KPV75931.1"/>
    </source>
</evidence>
<dbReference type="Gene3D" id="2.130.10.10">
    <property type="entry name" value="YVTN repeat-like/Quinoprotein amine dehydrogenase"/>
    <property type="match status" value="2"/>
</dbReference>
<dbReference type="STRING" id="578459.A0A194S956"/>
<sequence>MGSDWDASSDDEASASAAASSSTPAKLAPAIPAVKKGGKYADEDLSDDDVKDDWDVSESDDDDKLKKPAAAVGSMRNKGVTKQKILQKEEEDRRKAEEQERKERENDPAALRAKARAAQLRSDMDSAATLFGESSLADNPLDMECRNKDDFSALSTSLSDLLIQTHSSSKHFAAFVDELTKALAQPLKADEVGKVRASMASLAIDKGKAEKTAASGKGIGGKAPVRMVARGKEDLSSFGEVLDDEAAAANFDPDEDFLRLSRSRAALPILQPQRTMPPAPPARDELSLVHRSPRPLDTASSSRPSLLSPIRSLEDHLISSASAMEQIKAEQLEHFPDASGATHTKPLLPNERRKVTSVYYADMSVVAVSGDLVAVAAGVRAELWSASNAMAGWCEAGMHGFGTTEVTALCFSQSGRYLWVGTHSGQLFEFDTAAFTSRPSLVTAISIPVVAHRADAHPEGSPITHISRSSATEMCTIDAAGTVVVWLPDSRLGKLASLHSHSKVLRIPHGASFVKVVDGRVWASWNLYPAATGAHKTCVVRAFDMSGTVAVHAGERSWTVDVRQGLGKVTSGCSVPSHPDLHFFGNDSGHISIWRRVDYKMVAVKKVSLVAVTALCGPSRFLWAGFDNGMMEILDVAGAEWRVVKRWRGHHGTVLSLGLDPGSLWTASSLRVYSAGADLTVRFWDGLLRQDWIRKSSFLPCAPLSRMARTVDSYCDFSSLKLGILTWNVDGQDPDQLENSGPVDKELLGSFLISLKGPDLVVFNFQELIDLSDLTLAARTVLFATKTHDVTGRYRHWLRVLDKAVKRYLGSEFELVSNEKLVGLFTVIFARRSVKSRIRDLAAHHVKTGFDEAYGNKGSILVRFVLGDSSFCFVNAHLAAGKTHPAERERDLVEILDANPVFPRPSECTHEAYVGGGDGTQVSDAEVTFFVGDLNFRIELPREQVLRTLSSSDSPEAAYEQLLPHDELNHLRLTSPTFRLRSFDEAPIAFPPTYKYDRRSGRYDTSSKQRTPSWCDRVLWRAQRPQSVVCDSYGRFEADLSDHRPVAAAFTVQVRKADPVRKETAYRLAVHEWAKAAEGLLETARVQYPPGL</sequence>
<evidence type="ECO:0000313" key="5">
    <source>
        <dbReference type="Proteomes" id="UP000053890"/>
    </source>
</evidence>
<evidence type="ECO:0000256" key="2">
    <source>
        <dbReference type="SAM" id="MobiDB-lite"/>
    </source>
</evidence>
<accession>A0A194S956</accession>
<reference evidence="4 5" key="1">
    <citation type="journal article" date="2015" name="Front. Microbiol.">
        <title>Genome sequence of the plant growth promoting endophytic yeast Rhodotorula graminis WP1.</title>
        <authorList>
            <person name="Firrincieli A."/>
            <person name="Otillar R."/>
            <person name="Salamov A."/>
            <person name="Schmutz J."/>
            <person name="Khan Z."/>
            <person name="Redman R.S."/>
            <person name="Fleck N.D."/>
            <person name="Lindquist E."/>
            <person name="Grigoriev I.V."/>
            <person name="Doty S.L."/>
        </authorList>
    </citation>
    <scope>NUCLEOTIDE SEQUENCE [LARGE SCALE GENOMIC DNA]</scope>
    <source>
        <strain evidence="4 5">WP1</strain>
    </source>
</reference>
<dbReference type="InterPro" id="IPR000300">
    <property type="entry name" value="IPPc"/>
</dbReference>
<feature type="compositionally biased region" description="Basic and acidic residues" evidence="2">
    <location>
        <begin position="86"/>
        <end position="107"/>
    </location>
</feature>
<dbReference type="GO" id="GO:0005852">
    <property type="term" value="C:eukaryotic translation initiation factor 3 complex"/>
    <property type="evidence" value="ECO:0007669"/>
    <property type="project" value="InterPro"/>
</dbReference>
<dbReference type="InterPro" id="IPR013906">
    <property type="entry name" value="eIF3j"/>
</dbReference>
<feature type="compositionally biased region" description="Low complexity" evidence="2">
    <location>
        <begin position="109"/>
        <end position="118"/>
    </location>
</feature>
<feature type="region of interest" description="Disordered" evidence="2">
    <location>
        <begin position="1"/>
        <end position="118"/>
    </location>
</feature>
<dbReference type="InterPro" id="IPR023194">
    <property type="entry name" value="eIF3-like_dom_sf"/>
</dbReference>
<dbReference type="InterPro" id="IPR046985">
    <property type="entry name" value="IP5"/>
</dbReference>
<dbReference type="GO" id="GO:0046856">
    <property type="term" value="P:phosphatidylinositol dephosphorylation"/>
    <property type="evidence" value="ECO:0007669"/>
    <property type="project" value="InterPro"/>
</dbReference>
<dbReference type="Gene3D" id="3.60.10.10">
    <property type="entry name" value="Endonuclease/exonuclease/phosphatase"/>
    <property type="match status" value="1"/>
</dbReference>
<dbReference type="Pfam" id="PF08597">
    <property type="entry name" value="eIF3_subunit"/>
    <property type="match status" value="1"/>
</dbReference>
<feature type="compositionally biased region" description="Acidic residues" evidence="2">
    <location>
        <begin position="43"/>
        <end position="62"/>
    </location>
</feature>
<dbReference type="InterPro" id="IPR036322">
    <property type="entry name" value="WD40_repeat_dom_sf"/>
</dbReference>
<keyword evidence="5" id="KW-1185">Reference proteome</keyword>
<dbReference type="OMA" id="TGRYRHW"/>
<dbReference type="EMBL" id="KQ474077">
    <property type="protein sequence ID" value="KPV75931.1"/>
    <property type="molecule type" value="Genomic_DNA"/>
</dbReference>
<dbReference type="OrthoDB" id="2248459at2759"/>
<dbReference type="Gene3D" id="1.10.246.60">
    <property type="entry name" value="Eukaryotic translation initiation factor 3 like domains"/>
    <property type="match status" value="1"/>
</dbReference>
<dbReference type="InterPro" id="IPR036691">
    <property type="entry name" value="Endo/exonu/phosph_ase_sf"/>
</dbReference>
<dbReference type="SUPFAM" id="SSF50978">
    <property type="entry name" value="WD40 repeat-like"/>
    <property type="match status" value="1"/>
</dbReference>
<protein>
    <recommendedName>
        <fullName evidence="1">Eukaryotic translation initiation factor 3 30 kDa subunit</fullName>
    </recommendedName>
</protein>
<dbReference type="GO" id="GO:0004439">
    <property type="term" value="F:phosphatidylinositol-4,5-bisphosphate 5-phosphatase activity"/>
    <property type="evidence" value="ECO:0007669"/>
    <property type="project" value="TreeGrafter"/>
</dbReference>
<dbReference type="Pfam" id="PF22669">
    <property type="entry name" value="Exo_endo_phos2"/>
    <property type="match status" value="1"/>
</dbReference>
<dbReference type="RefSeq" id="XP_018271980.1">
    <property type="nucleotide sequence ID" value="XM_018416587.1"/>
</dbReference>
<evidence type="ECO:0000256" key="1">
    <source>
        <dbReference type="ARBA" id="ARBA00029904"/>
    </source>
</evidence>
<dbReference type="SUPFAM" id="SSF56219">
    <property type="entry name" value="DNase I-like"/>
    <property type="match status" value="1"/>
</dbReference>
<dbReference type="InterPro" id="IPR015943">
    <property type="entry name" value="WD40/YVTN_repeat-like_dom_sf"/>
</dbReference>